<keyword evidence="8" id="KW-1185">Reference proteome</keyword>
<reference evidence="7" key="2">
    <citation type="submission" date="2023-06" db="EMBL/GenBank/DDBJ databases">
        <authorList>
            <person name="Ma L."/>
            <person name="Liu K.-W."/>
            <person name="Li Z."/>
            <person name="Hsiao Y.-Y."/>
            <person name="Qi Y."/>
            <person name="Fu T."/>
            <person name="Tang G."/>
            <person name="Zhang D."/>
            <person name="Sun W.-H."/>
            <person name="Liu D.-K."/>
            <person name="Li Y."/>
            <person name="Chen G.-Z."/>
            <person name="Liu X.-D."/>
            <person name="Liao X.-Y."/>
            <person name="Jiang Y.-T."/>
            <person name="Yu X."/>
            <person name="Hao Y."/>
            <person name="Huang J."/>
            <person name="Zhao X.-W."/>
            <person name="Ke S."/>
            <person name="Chen Y.-Y."/>
            <person name="Wu W.-L."/>
            <person name="Hsu J.-L."/>
            <person name="Lin Y.-F."/>
            <person name="Huang M.-D."/>
            <person name="Li C.-Y."/>
            <person name="Huang L."/>
            <person name="Wang Z.-W."/>
            <person name="Zhao X."/>
            <person name="Zhong W.-Y."/>
            <person name="Peng D.-H."/>
            <person name="Ahmad S."/>
            <person name="Lan S."/>
            <person name="Zhang J.-S."/>
            <person name="Tsai W.-C."/>
            <person name="Van De Peer Y."/>
            <person name="Liu Z.-J."/>
        </authorList>
    </citation>
    <scope>NUCLEOTIDE SEQUENCE</scope>
    <source>
        <strain evidence="7">SCP</strain>
        <tissue evidence="7">Leaves</tissue>
    </source>
</reference>
<keyword evidence="5" id="KW-0539">Nucleus</keyword>
<protein>
    <submittedName>
        <fullName evidence="7">WRKY transcription factor 51</fullName>
    </submittedName>
</protein>
<feature type="domain" description="WRKY" evidence="6">
    <location>
        <begin position="75"/>
        <end position="140"/>
    </location>
</feature>
<dbReference type="Proteomes" id="UP001179952">
    <property type="component" value="Unassembled WGS sequence"/>
</dbReference>
<dbReference type="PANTHER" id="PTHR31221">
    <property type="entry name" value="WRKY TRANSCRIPTION FACTOR PROTEIN 1-RELATED"/>
    <property type="match status" value="1"/>
</dbReference>
<sequence length="153" mass="17537">MDLPDISFFEFVERLMSDEVSPEVIASPMLQPQFQKPIHPIPSSSSSSSSSLKCMSGSEKVKVDGGLRIAFRTKSKLEILDDGYKWRKYGKKSLKNNPNPRNYYHCSIQGCHVKKRVERDGEDNSYVITTYDGVHNHRSPGVLYYDPINTWYI</sequence>
<name>A0AAV9A4M6_ACOGR</name>
<dbReference type="PANTHER" id="PTHR31221:SF283">
    <property type="entry name" value="WRKY DOMAIN-CONTAINING PROTEIN"/>
    <property type="match status" value="1"/>
</dbReference>
<dbReference type="InterPro" id="IPR044810">
    <property type="entry name" value="WRKY_plant"/>
</dbReference>
<dbReference type="InterPro" id="IPR003657">
    <property type="entry name" value="WRKY_dom"/>
</dbReference>
<comment type="caution">
    <text evidence="7">The sequence shown here is derived from an EMBL/GenBank/DDBJ whole genome shotgun (WGS) entry which is preliminary data.</text>
</comment>
<dbReference type="Pfam" id="PF03106">
    <property type="entry name" value="WRKY"/>
    <property type="match status" value="1"/>
</dbReference>
<dbReference type="AlphaFoldDB" id="A0AAV9A4M6"/>
<dbReference type="InterPro" id="IPR036576">
    <property type="entry name" value="WRKY_dom_sf"/>
</dbReference>
<evidence type="ECO:0000313" key="8">
    <source>
        <dbReference type="Proteomes" id="UP001179952"/>
    </source>
</evidence>
<reference evidence="7" key="1">
    <citation type="journal article" date="2023" name="Nat. Commun.">
        <title>Diploid and tetraploid genomes of Acorus and the evolution of monocots.</title>
        <authorList>
            <person name="Ma L."/>
            <person name="Liu K.W."/>
            <person name="Li Z."/>
            <person name="Hsiao Y.Y."/>
            <person name="Qi Y."/>
            <person name="Fu T."/>
            <person name="Tang G.D."/>
            <person name="Zhang D."/>
            <person name="Sun W.H."/>
            <person name="Liu D.K."/>
            <person name="Li Y."/>
            <person name="Chen G.Z."/>
            <person name="Liu X.D."/>
            <person name="Liao X.Y."/>
            <person name="Jiang Y.T."/>
            <person name="Yu X."/>
            <person name="Hao Y."/>
            <person name="Huang J."/>
            <person name="Zhao X.W."/>
            <person name="Ke S."/>
            <person name="Chen Y.Y."/>
            <person name="Wu W.L."/>
            <person name="Hsu J.L."/>
            <person name="Lin Y.F."/>
            <person name="Huang M.D."/>
            <person name="Li C.Y."/>
            <person name="Huang L."/>
            <person name="Wang Z.W."/>
            <person name="Zhao X."/>
            <person name="Zhong W.Y."/>
            <person name="Peng D.H."/>
            <person name="Ahmad S."/>
            <person name="Lan S."/>
            <person name="Zhang J.S."/>
            <person name="Tsai W.C."/>
            <person name="Van de Peer Y."/>
            <person name="Liu Z.J."/>
        </authorList>
    </citation>
    <scope>NUCLEOTIDE SEQUENCE</scope>
    <source>
        <strain evidence="7">SCP</strain>
    </source>
</reference>
<evidence type="ECO:0000256" key="1">
    <source>
        <dbReference type="ARBA" id="ARBA00004123"/>
    </source>
</evidence>
<dbReference type="Gene3D" id="2.20.25.80">
    <property type="entry name" value="WRKY domain"/>
    <property type="match status" value="1"/>
</dbReference>
<proteinExistence type="predicted"/>
<comment type="subcellular location">
    <subcellularLocation>
        <location evidence="1">Nucleus</location>
    </subcellularLocation>
</comment>
<gene>
    <name evidence="7" type="ORF">QJS04_geneDACA021433</name>
</gene>
<organism evidence="7 8">
    <name type="scientific">Acorus gramineus</name>
    <name type="common">Dwarf sweet flag</name>
    <dbReference type="NCBI Taxonomy" id="55184"/>
    <lineage>
        <taxon>Eukaryota</taxon>
        <taxon>Viridiplantae</taxon>
        <taxon>Streptophyta</taxon>
        <taxon>Embryophyta</taxon>
        <taxon>Tracheophyta</taxon>
        <taxon>Spermatophyta</taxon>
        <taxon>Magnoliopsida</taxon>
        <taxon>Liliopsida</taxon>
        <taxon>Acoraceae</taxon>
        <taxon>Acorus</taxon>
    </lineage>
</organism>
<evidence type="ECO:0000256" key="5">
    <source>
        <dbReference type="ARBA" id="ARBA00023242"/>
    </source>
</evidence>
<accession>A0AAV9A4M6</accession>
<dbReference type="SMART" id="SM00774">
    <property type="entry name" value="WRKY"/>
    <property type="match status" value="1"/>
</dbReference>
<dbReference type="SUPFAM" id="SSF118290">
    <property type="entry name" value="WRKY DNA-binding domain"/>
    <property type="match status" value="1"/>
</dbReference>
<keyword evidence="3" id="KW-0238">DNA-binding</keyword>
<evidence type="ECO:0000256" key="3">
    <source>
        <dbReference type="ARBA" id="ARBA00023125"/>
    </source>
</evidence>
<dbReference type="FunFam" id="2.20.25.80:FF:000003">
    <property type="entry name" value="WRKY transcription factor 57"/>
    <property type="match status" value="1"/>
</dbReference>
<keyword evidence="4" id="KW-0804">Transcription</keyword>
<evidence type="ECO:0000256" key="4">
    <source>
        <dbReference type="ARBA" id="ARBA00023163"/>
    </source>
</evidence>
<dbReference type="EMBL" id="JAUJYN010000012">
    <property type="protein sequence ID" value="KAK1259117.1"/>
    <property type="molecule type" value="Genomic_DNA"/>
</dbReference>
<dbReference type="GO" id="GO:0005634">
    <property type="term" value="C:nucleus"/>
    <property type="evidence" value="ECO:0007669"/>
    <property type="project" value="UniProtKB-SubCell"/>
</dbReference>
<evidence type="ECO:0000256" key="2">
    <source>
        <dbReference type="ARBA" id="ARBA00023015"/>
    </source>
</evidence>
<dbReference type="GO" id="GO:0003700">
    <property type="term" value="F:DNA-binding transcription factor activity"/>
    <property type="evidence" value="ECO:0007669"/>
    <property type="project" value="InterPro"/>
</dbReference>
<dbReference type="GO" id="GO:0043565">
    <property type="term" value="F:sequence-specific DNA binding"/>
    <property type="evidence" value="ECO:0007669"/>
    <property type="project" value="InterPro"/>
</dbReference>
<evidence type="ECO:0000259" key="6">
    <source>
        <dbReference type="PROSITE" id="PS50811"/>
    </source>
</evidence>
<keyword evidence="2" id="KW-0805">Transcription regulation</keyword>
<evidence type="ECO:0000313" key="7">
    <source>
        <dbReference type="EMBL" id="KAK1259117.1"/>
    </source>
</evidence>
<dbReference type="PROSITE" id="PS50811">
    <property type="entry name" value="WRKY"/>
    <property type="match status" value="1"/>
</dbReference>